<keyword evidence="1" id="KW-0472">Membrane</keyword>
<dbReference type="AlphaFoldDB" id="A0A9R1WE57"/>
<accession>A0A9R1WE57</accession>
<dbReference type="PANTHER" id="PTHR33116">
    <property type="entry name" value="REVERSE TRANSCRIPTASE ZINC-BINDING DOMAIN-CONTAINING PROTEIN-RELATED-RELATED"/>
    <property type="match status" value="1"/>
</dbReference>
<keyword evidence="1" id="KW-0812">Transmembrane</keyword>
<evidence type="ECO:0000256" key="1">
    <source>
        <dbReference type="SAM" id="Phobius"/>
    </source>
</evidence>
<keyword evidence="3" id="KW-1185">Reference proteome</keyword>
<evidence type="ECO:0000313" key="2">
    <source>
        <dbReference type="EMBL" id="KAJ0222089.1"/>
    </source>
</evidence>
<dbReference type="Proteomes" id="UP000235145">
    <property type="component" value="Unassembled WGS sequence"/>
</dbReference>
<proteinExistence type="predicted"/>
<dbReference type="EMBL" id="NBSK02000002">
    <property type="protein sequence ID" value="KAJ0222089.1"/>
    <property type="molecule type" value="Genomic_DNA"/>
</dbReference>
<comment type="caution">
    <text evidence="2">The sequence shown here is derived from an EMBL/GenBank/DDBJ whole genome shotgun (WGS) entry which is preliminary data.</text>
</comment>
<name>A0A9R1WE57_LACSA</name>
<organism evidence="2 3">
    <name type="scientific">Lactuca sativa</name>
    <name type="common">Garden lettuce</name>
    <dbReference type="NCBI Taxonomy" id="4236"/>
    <lineage>
        <taxon>Eukaryota</taxon>
        <taxon>Viridiplantae</taxon>
        <taxon>Streptophyta</taxon>
        <taxon>Embryophyta</taxon>
        <taxon>Tracheophyta</taxon>
        <taxon>Spermatophyta</taxon>
        <taxon>Magnoliopsida</taxon>
        <taxon>eudicotyledons</taxon>
        <taxon>Gunneridae</taxon>
        <taxon>Pentapetalae</taxon>
        <taxon>asterids</taxon>
        <taxon>campanulids</taxon>
        <taxon>Asterales</taxon>
        <taxon>Asteraceae</taxon>
        <taxon>Cichorioideae</taxon>
        <taxon>Cichorieae</taxon>
        <taxon>Lactucinae</taxon>
        <taxon>Lactuca</taxon>
    </lineage>
</organism>
<feature type="transmembrane region" description="Helical" evidence="1">
    <location>
        <begin position="26"/>
        <end position="49"/>
    </location>
</feature>
<dbReference type="PANTHER" id="PTHR33116:SF79">
    <property type="entry name" value="REVERSE TRANSCRIPTASE DOMAIN, ZINC FINGER, CCHC-TYPE-RELATED"/>
    <property type="match status" value="1"/>
</dbReference>
<sequence>MVIEKFHSKLSSLKVKSLSFGGRVTLLKAVLGNLPTFFMSIFVVPNGVIDILEKNRRKFIWCREYNKKDKIVASKKVGGIGLGSIKALNIFFVG</sequence>
<reference evidence="2 3" key="1">
    <citation type="journal article" date="2017" name="Nat. Commun.">
        <title>Genome assembly with in vitro proximity ligation data and whole-genome triplication in lettuce.</title>
        <authorList>
            <person name="Reyes-Chin-Wo S."/>
            <person name="Wang Z."/>
            <person name="Yang X."/>
            <person name="Kozik A."/>
            <person name="Arikit S."/>
            <person name="Song C."/>
            <person name="Xia L."/>
            <person name="Froenicke L."/>
            <person name="Lavelle D.O."/>
            <person name="Truco M.J."/>
            <person name="Xia R."/>
            <person name="Zhu S."/>
            <person name="Xu C."/>
            <person name="Xu H."/>
            <person name="Xu X."/>
            <person name="Cox K."/>
            <person name="Korf I."/>
            <person name="Meyers B.C."/>
            <person name="Michelmore R.W."/>
        </authorList>
    </citation>
    <scope>NUCLEOTIDE SEQUENCE [LARGE SCALE GENOMIC DNA]</scope>
    <source>
        <strain evidence="3">cv. Salinas</strain>
        <tissue evidence="2">Seedlings</tissue>
    </source>
</reference>
<evidence type="ECO:0000313" key="3">
    <source>
        <dbReference type="Proteomes" id="UP000235145"/>
    </source>
</evidence>
<keyword evidence="1" id="KW-1133">Transmembrane helix</keyword>
<gene>
    <name evidence="2" type="ORF">LSAT_V11C200058460</name>
</gene>
<protein>
    <submittedName>
        <fullName evidence="2">Uncharacterized protein</fullName>
    </submittedName>
</protein>